<gene>
    <name evidence="2" type="ORF">SCOCK_180143</name>
</gene>
<feature type="transmembrane region" description="Helical" evidence="1">
    <location>
        <begin position="47"/>
        <end position="64"/>
    </location>
</feature>
<keyword evidence="1" id="KW-0812">Transmembrane</keyword>
<comment type="caution">
    <text evidence="2">The sequence shown here is derived from an EMBL/GenBank/DDBJ whole genome shotgun (WGS) entry which is preliminary data.</text>
</comment>
<dbReference type="AlphaFoldDB" id="A0A9W4DSK8"/>
<reference evidence="2" key="1">
    <citation type="submission" date="2021-05" db="EMBL/GenBank/DDBJ databases">
        <authorList>
            <person name="Arsene-Ploetze F."/>
        </authorList>
    </citation>
    <scope>NUCLEOTIDE SEQUENCE</scope>
    <source>
        <strain evidence="2">DSM 42138</strain>
    </source>
</reference>
<organism evidence="2 3">
    <name type="scientific">Actinacidiphila cocklensis</name>
    <dbReference type="NCBI Taxonomy" id="887465"/>
    <lineage>
        <taxon>Bacteria</taxon>
        <taxon>Bacillati</taxon>
        <taxon>Actinomycetota</taxon>
        <taxon>Actinomycetes</taxon>
        <taxon>Kitasatosporales</taxon>
        <taxon>Streptomycetaceae</taxon>
        <taxon>Actinacidiphila</taxon>
    </lineage>
</organism>
<proteinExistence type="predicted"/>
<sequence length="77" mass="8394">MAVALIERVPVERINEQAQQLRFWRTVATVLAGLLWGLGWLAARSCAVAWLAVAWAVAAVRVGWADARRPPREGGTG</sequence>
<keyword evidence="3" id="KW-1185">Reference proteome</keyword>
<name>A0A9W4DSK8_9ACTN</name>
<protein>
    <submittedName>
        <fullName evidence="2">Uncharacterized protein</fullName>
    </submittedName>
</protein>
<evidence type="ECO:0000313" key="3">
    <source>
        <dbReference type="Proteomes" id="UP001152519"/>
    </source>
</evidence>
<keyword evidence="1" id="KW-1133">Transmembrane helix</keyword>
<dbReference type="EMBL" id="CAJSLV010000046">
    <property type="protein sequence ID" value="CAG6392766.1"/>
    <property type="molecule type" value="Genomic_DNA"/>
</dbReference>
<evidence type="ECO:0000313" key="2">
    <source>
        <dbReference type="EMBL" id="CAG6392766.1"/>
    </source>
</evidence>
<feature type="transmembrane region" description="Helical" evidence="1">
    <location>
        <begin position="23"/>
        <end position="41"/>
    </location>
</feature>
<evidence type="ECO:0000256" key="1">
    <source>
        <dbReference type="SAM" id="Phobius"/>
    </source>
</evidence>
<accession>A0A9W4DSK8</accession>
<dbReference type="RefSeq" id="WP_251487700.1">
    <property type="nucleotide sequence ID" value="NZ_CAJSLV010000046.1"/>
</dbReference>
<dbReference type="Proteomes" id="UP001152519">
    <property type="component" value="Unassembled WGS sequence"/>
</dbReference>
<keyword evidence="1" id="KW-0472">Membrane</keyword>